<keyword evidence="2" id="KW-1185">Reference proteome</keyword>
<reference evidence="1 2" key="1">
    <citation type="journal article" date="2019" name="Genome Biol. Evol.">
        <title>Insights into the evolution of the New World diploid cottons (Gossypium, subgenus Houzingenia) based on genome sequencing.</title>
        <authorList>
            <person name="Grover C.E."/>
            <person name="Arick M.A. 2nd"/>
            <person name="Thrash A."/>
            <person name="Conover J.L."/>
            <person name="Sanders W.S."/>
            <person name="Peterson D.G."/>
            <person name="Frelichowski J.E."/>
            <person name="Scheffler J.A."/>
            <person name="Scheffler B.E."/>
            <person name="Wendel J.F."/>
        </authorList>
    </citation>
    <scope>NUCLEOTIDE SEQUENCE [LARGE SCALE GENOMIC DNA]</scope>
    <source>
        <strain evidence="1">4</strain>
        <tissue evidence="1">Leaf</tissue>
    </source>
</reference>
<dbReference type="Proteomes" id="UP000593574">
    <property type="component" value="Unassembled WGS sequence"/>
</dbReference>
<protein>
    <submittedName>
        <fullName evidence="1">Uncharacterized protein</fullName>
    </submittedName>
</protein>
<gene>
    <name evidence="1" type="ORF">Golax_011888</name>
</gene>
<dbReference type="EMBL" id="JABEZV010000006">
    <property type="protein sequence ID" value="MBA0712814.1"/>
    <property type="molecule type" value="Genomic_DNA"/>
</dbReference>
<name>A0A7J8ZN92_9ROSI</name>
<accession>A0A7J8ZN92</accession>
<comment type="caution">
    <text evidence="1">The sequence shown here is derived from an EMBL/GenBank/DDBJ whole genome shotgun (WGS) entry which is preliminary data.</text>
</comment>
<proteinExistence type="predicted"/>
<evidence type="ECO:0000313" key="1">
    <source>
        <dbReference type="EMBL" id="MBA0712814.1"/>
    </source>
</evidence>
<evidence type="ECO:0000313" key="2">
    <source>
        <dbReference type="Proteomes" id="UP000593574"/>
    </source>
</evidence>
<feature type="non-terminal residue" evidence="1">
    <location>
        <position position="1"/>
    </location>
</feature>
<organism evidence="1 2">
    <name type="scientific">Gossypium laxum</name>
    <dbReference type="NCBI Taxonomy" id="34288"/>
    <lineage>
        <taxon>Eukaryota</taxon>
        <taxon>Viridiplantae</taxon>
        <taxon>Streptophyta</taxon>
        <taxon>Embryophyta</taxon>
        <taxon>Tracheophyta</taxon>
        <taxon>Spermatophyta</taxon>
        <taxon>Magnoliopsida</taxon>
        <taxon>eudicotyledons</taxon>
        <taxon>Gunneridae</taxon>
        <taxon>Pentapetalae</taxon>
        <taxon>rosids</taxon>
        <taxon>malvids</taxon>
        <taxon>Malvales</taxon>
        <taxon>Malvaceae</taxon>
        <taxon>Malvoideae</taxon>
        <taxon>Gossypium</taxon>
    </lineage>
</organism>
<dbReference type="AlphaFoldDB" id="A0A7J8ZN92"/>
<sequence>MREGRRQSVNDVCTFVLGYVKELVMLEKSYLKTMHDARKYTVGGSSGGLSCDLGYLIYARYGVSP</sequence>